<dbReference type="PANTHER" id="PTHR23501:SF197">
    <property type="entry name" value="COMD"/>
    <property type="match status" value="1"/>
</dbReference>
<evidence type="ECO:0000256" key="4">
    <source>
        <dbReference type="ARBA" id="ARBA00022475"/>
    </source>
</evidence>
<evidence type="ECO:0000256" key="8">
    <source>
        <dbReference type="SAM" id="Phobius"/>
    </source>
</evidence>
<feature type="transmembrane region" description="Helical" evidence="8">
    <location>
        <begin position="123"/>
        <end position="142"/>
    </location>
</feature>
<dbReference type="PROSITE" id="PS00216">
    <property type="entry name" value="SUGAR_TRANSPORT_1"/>
    <property type="match status" value="1"/>
</dbReference>
<dbReference type="CDD" id="cd17502">
    <property type="entry name" value="MFS_Azr1_MDR_like"/>
    <property type="match status" value="1"/>
</dbReference>
<feature type="transmembrane region" description="Helical" evidence="8">
    <location>
        <begin position="316"/>
        <end position="332"/>
    </location>
</feature>
<comment type="caution">
    <text evidence="10">The sequence shown here is derived from an EMBL/GenBank/DDBJ whole genome shotgun (WGS) entry which is preliminary data.</text>
</comment>
<dbReference type="InterPro" id="IPR020846">
    <property type="entry name" value="MFS_dom"/>
</dbReference>
<dbReference type="NCBIfam" id="TIGR00711">
    <property type="entry name" value="efflux_EmrB"/>
    <property type="match status" value="1"/>
</dbReference>
<feature type="domain" description="Major facilitator superfamily (MFS) profile" evidence="9">
    <location>
        <begin position="1"/>
        <end position="484"/>
    </location>
</feature>
<dbReference type="FunFam" id="1.20.1720.10:FF:000004">
    <property type="entry name" value="EmrB/QacA family drug resistance transporter"/>
    <property type="match status" value="1"/>
</dbReference>
<feature type="transmembrane region" description="Helical" evidence="8">
    <location>
        <begin position="287"/>
        <end position="309"/>
    </location>
</feature>
<feature type="transmembrane region" description="Helical" evidence="8">
    <location>
        <begin position="148"/>
        <end position="170"/>
    </location>
</feature>
<feature type="transmembrane region" description="Helical" evidence="8">
    <location>
        <begin position="458"/>
        <end position="476"/>
    </location>
</feature>
<feature type="transmembrane region" description="Helical" evidence="8">
    <location>
        <begin position="182"/>
        <end position="203"/>
    </location>
</feature>
<dbReference type="InterPro" id="IPR005829">
    <property type="entry name" value="Sugar_transporter_CS"/>
</dbReference>
<feature type="transmembrane region" description="Helical" evidence="8">
    <location>
        <begin position="344"/>
        <end position="366"/>
    </location>
</feature>
<comment type="subcellular location">
    <subcellularLocation>
        <location evidence="1">Cell membrane</location>
        <topology evidence="1">Multi-pass membrane protein</topology>
    </subcellularLocation>
</comment>
<dbReference type="InterPro" id="IPR036259">
    <property type="entry name" value="MFS_trans_sf"/>
</dbReference>
<dbReference type="InterPro" id="IPR011701">
    <property type="entry name" value="MFS"/>
</dbReference>
<dbReference type="GO" id="GO:0022857">
    <property type="term" value="F:transmembrane transporter activity"/>
    <property type="evidence" value="ECO:0007669"/>
    <property type="project" value="InterPro"/>
</dbReference>
<evidence type="ECO:0000256" key="7">
    <source>
        <dbReference type="ARBA" id="ARBA00023136"/>
    </source>
</evidence>
<dbReference type="PANTHER" id="PTHR23501">
    <property type="entry name" value="MAJOR FACILITATOR SUPERFAMILY"/>
    <property type="match status" value="1"/>
</dbReference>
<dbReference type="Pfam" id="PF07690">
    <property type="entry name" value="MFS_1"/>
    <property type="match status" value="1"/>
</dbReference>
<dbReference type="PRINTS" id="PR01036">
    <property type="entry name" value="TCRTETB"/>
</dbReference>
<evidence type="ECO:0000256" key="5">
    <source>
        <dbReference type="ARBA" id="ARBA00022692"/>
    </source>
</evidence>
<keyword evidence="4" id="KW-1003">Cell membrane</keyword>
<protein>
    <submittedName>
        <fullName evidence="10">Multidrug-efflux transporter 3</fullName>
    </submittedName>
</protein>
<feature type="transmembrane region" description="Helical" evidence="8">
    <location>
        <begin position="209"/>
        <end position="231"/>
    </location>
</feature>
<evidence type="ECO:0000313" key="11">
    <source>
        <dbReference type="Proteomes" id="UP000254118"/>
    </source>
</evidence>
<dbReference type="SUPFAM" id="SSF103473">
    <property type="entry name" value="MFS general substrate transporter"/>
    <property type="match status" value="1"/>
</dbReference>
<dbReference type="PROSITE" id="PS50850">
    <property type="entry name" value="MFS"/>
    <property type="match status" value="1"/>
</dbReference>
<dbReference type="InterPro" id="IPR004638">
    <property type="entry name" value="EmrB-like"/>
</dbReference>
<evidence type="ECO:0000256" key="2">
    <source>
        <dbReference type="ARBA" id="ARBA00007520"/>
    </source>
</evidence>
<reference evidence="10 11" key="1">
    <citation type="submission" date="2018-06" db="EMBL/GenBank/DDBJ databases">
        <authorList>
            <consortium name="Pathogen Informatics"/>
            <person name="Doyle S."/>
        </authorList>
    </citation>
    <scope>NUCLEOTIDE SEQUENCE [LARGE SCALE GENOMIC DNA]</scope>
    <source>
        <strain evidence="10 11">NCTC7915</strain>
    </source>
</reference>
<evidence type="ECO:0000256" key="1">
    <source>
        <dbReference type="ARBA" id="ARBA00004651"/>
    </source>
</evidence>
<keyword evidence="3" id="KW-0813">Transport</keyword>
<evidence type="ECO:0000256" key="3">
    <source>
        <dbReference type="ARBA" id="ARBA00022448"/>
    </source>
</evidence>
<dbReference type="AlphaFoldDB" id="A0AA46BLV8"/>
<comment type="similarity">
    <text evidence="2">Belongs to the major facilitator superfamily. TCR/Tet family.</text>
</comment>
<accession>A0AA46BLV8</accession>
<dbReference type="Gene3D" id="1.20.1720.10">
    <property type="entry name" value="Multidrug resistance protein D"/>
    <property type="match status" value="1"/>
</dbReference>
<sequence length="665" mass="70406">MLLGMLVSSISQTIVGPAIPRIVAELGGMEYYSWLATTAMLVTAVSVPIVGKLSDIYGRRRFFLAGLAVFMLGSVLSGVATNFWFLVFTRAVQGLGMGALMPLAQTIVGDIIPPRYRGKYQGIMGAIFGFTSIAGPLAGGYITDHVGWRWLFYIPLPLGVVAFWFIARFFEPEQKRIEAKIDYAGFGTLTVGLVALLAATSLGGTAWPWGSAQIIGLFVFGGISLAIFVAVEKKAEEPVIPLRLFKSSIFTLSNIANLTVSMLMFGILIYVPVFAQGVLGMSAGQSGAVLVPMSLAMVIISVIVGGIVTRTGKYKAITLIGIALMGVGIWLLTKLTPDSSHFQLAFSTVVFGVGLGSCMQMFTLIVQNVVQRRDLGVATATTQFFRSTGGTIGIAVFGTVLTTHMGPAIAARMPGNAAHMPGGHLNAGSVLDPSTLAKLPPVVANAVRYGVADAIHDVFTTGIPLVVLALLAAAFIKVVPLRTNNHAGTEVARDMLDTMSQTAEGGVASPRTPTASERTYERVLGLKIGLLITEAERSDREFLRCAVEQVGSGDFTRGKMLLESAAIMLVSEDSAEIMRNEPSAVELSKLLSRPNGLLGEELSAEIALAAARVEARVADKQTEPPAVPCPEGAEGVDMRKLRKAVDTVNAALLVDLSRADLADKA</sequence>
<name>A0AA46BLV8_9MICO</name>
<feature type="transmembrane region" description="Helical" evidence="8">
    <location>
        <begin position="91"/>
        <end position="111"/>
    </location>
</feature>
<dbReference type="Gene3D" id="1.20.1250.20">
    <property type="entry name" value="MFS general substrate transporter like domains"/>
    <property type="match status" value="1"/>
</dbReference>
<keyword evidence="5 8" id="KW-0812">Transmembrane</keyword>
<proteinExistence type="inferred from homology"/>
<feature type="transmembrane region" description="Helical" evidence="8">
    <location>
        <begin position="31"/>
        <end position="50"/>
    </location>
</feature>
<dbReference type="EMBL" id="UFYA01000001">
    <property type="protein sequence ID" value="STD05747.1"/>
    <property type="molecule type" value="Genomic_DNA"/>
</dbReference>
<evidence type="ECO:0000313" key="10">
    <source>
        <dbReference type="EMBL" id="STD05747.1"/>
    </source>
</evidence>
<dbReference type="GO" id="GO:0005886">
    <property type="term" value="C:plasma membrane"/>
    <property type="evidence" value="ECO:0007669"/>
    <property type="project" value="UniProtKB-SubCell"/>
</dbReference>
<organism evidence="10 11">
    <name type="scientific">Dermatophilus congolensis</name>
    <dbReference type="NCBI Taxonomy" id="1863"/>
    <lineage>
        <taxon>Bacteria</taxon>
        <taxon>Bacillati</taxon>
        <taxon>Actinomycetota</taxon>
        <taxon>Actinomycetes</taxon>
        <taxon>Micrococcales</taxon>
        <taxon>Dermatophilaceae</taxon>
        <taxon>Dermatophilus</taxon>
    </lineage>
</organism>
<keyword evidence="7 8" id="KW-0472">Membrane</keyword>
<evidence type="ECO:0000256" key="6">
    <source>
        <dbReference type="ARBA" id="ARBA00022989"/>
    </source>
</evidence>
<gene>
    <name evidence="10" type="primary">bmr3_1</name>
    <name evidence="10" type="ORF">NCTC7915_00482</name>
</gene>
<dbReference type="Proteomes" id="UP000254118">
    <property type="component" value="Unassembled WGS sequence"/>
</dbReference>
<feature type="transmembrane region" description="Helical" evidence="8">
    <location>
        <begin position="252"/>
        <end position="275"/>
    </location>
</feature>
<evidence type="ECO:0000259" key="9">
    <source>
        <dbReference type="PROSITE" id="PS50850"/>
    </source>
</evidence>
<feature type="transmembrane region" description="Helical" evidence="8">
    <location>
        <begin position="62"/>
        <end position="85"/>
    </location>
</feature>
<keyword evidence="6 8" id="KW-1133">Transmembrane helix</keyword>